<dbReference type="EMBL" id="JAJSOF020000001">
    <property type="protein sequence ID" value="KAJ4450892.1"/>
    <property type="molecule type" value="Genomic_DNA"/>
</dbReference>
<keyword evidence="2" id="KW-1185">Reference proteome</keyword>
<evidence type="ECO:0000313" key="1">
    <source>
        <dbReference type="EMBL" id="KAJ4450892.1"/>
    </source>
</evidence>
<name>A0ABQ8TXQ7_PERAM</name>
<evidence type="ECO:0000313" key="2">
    <source>
        <dbReference type="Proteomes" id="UP001148838"/>
    </source>
</evidence>
<protein>
    <submittedName>
        <fullName evidence="1">Uncharacterized protein</fullName>
    </submittedName>
</protein>
<dbReference type="Proteomes" id="UP001148838">
    <property type="component" value="Unassembled WGS sequence"/>
</dbReference>
<sequence>MLRSVTFHFRCGNSICTPICSGSLSLATVTVRRPGVLRSASLARQGKFLFRYTTTRLFVVSAYARRLRWVGHVARMGESRNAYNVLVGRPEGERPLGRSRPRWEDNIKTDLREVGYDDRDWINLEQDRDRWRAYVRAAMNLRRIHVEKAFLVGVIDERLKPQAPSFWVKRPSTFLGGKQHARSSSFDLRSQVFNTHFRHC</sequence>
<gene>
    <name evidence="1" type="ORF">ANN_02325</name>
</gene>
<proteinExistence type="predicted"/>
<reference evidence="1 2" key="1">
    <citation type="journal article" date="2022" name="Allergy">
        <title>Genome assembly and annotation of Periplaneta americana reveal a comprehensive cockroach allergen profile.</title>
        <authorList>
            <person name="Wang L."/>
            <person name="Xiong Q."/>
            <person name="Saelim N."/>
            <person name="Wang L."/>
            <person name="Nong W."/>
            <person name="Wan A.T."/>
            <person name="Shi M."/>
            <person name="Liu X."/>
            <person name="Cao Q."/>
            <person name="Hui J.H.L."/>
            <person name="Sookrung N."/>
            <person name="Leung T.F."/>
            <person name="Tungtrongchitr A."/>
            <person name="Tsui S.K.W."/>
        </authorList>
    </citation>
    <scope>NUCLEOTIDE SEQUENCE [LARGE SCALE GENOMIC DNA]</scope>
    <source>
        <strain evidence="1">PWHHKU_190912</strain>
    </source>
</reference>
<comment type="caution">
    <text evidence="1">The sequence shown here is derived from an EMBL/GenBank/DDBJ whole genome shotgun (WGS) entry which is preliminary data.</text>
</comment>
<accession>A0ABQ8TXQ7</accession>
<organism evidence="1 2">
    <name type="scientific">Periplaneta americana</name>
    <name type="common">American cockroach</name>
    <name type="synonym">Blatta americana</name>
    <dbReference type="NCBI Taxonomy" id="6978"/>
    <lineage>
        <taxon>Eukaryota</taxon>
        <taxon>Metazoa</taxon>
        <taxon>Ecdysozoa</taxon>
        <taxon>Arthropoda</taxon>
        <taxon>Hexapoda</taxon>
        <taxon>Insecta</taxon>
        <taxon>Pterygota</taxon>
        <taxon>Neoptera</taxon>
        <taxon>Polyneoptera</taxon>
        <taxon>Dictyoptera</taxon>
        <taxon>Blattodea</taxon>
        <taxon>Blattoidea</taxon>
        <taxon>Blattidae</taxon>
        <taxon>Blattinae</taxon>
        <taxon>Periplaneta</taxon>
    </lineage>
</organism>